<evidence type="ECO:0000313" key="1">
    <source>
        <dbReference type="EMBL" id="BBF65827.1"/>
    </source>
</evidence>
<reference evidence="1 2" key="1">
    <citation type="journal article" date="2018" name="Microbiol. Resour. Announc.">
        <title>Complete Genome Sequence of Acidithiobacillus ferridurans JCM 18981.</title>
        <authorList>
            <person name="Miyauchi T."/>
            <person name="Kouzuma A."/>
            <person name="Abe T."/>
            <person name="Watanabe K."/>
        </authorList>
    </citation>
    <scope>NUCLEOTIDE SEQUENCE [LARGE SCALE GENOMIC DNA]</scope>
    <source>
        <strain evidence="2">ATCC 33020 / DSM 29468 / JCM 18981 / 11Fe</strain>
    </source>
</reference>
<gene>
    <name evidence="1" type="ORF">AFERRID_20450</name>
</gene>
<sequence>MIEKSFRFPDAVGDADQTSAHNLYGNQPSLAFLRTVITTPPTIIFTKRININKYIMYLKAISIPKNLNEKYTSIPTAGVMLKNKKYFIAFIMDFDIFKFPPIIC</sequence>
<proteinExistence type="predicted"/>
<dbReference type="RefSeq" id="WP_172959365.1">
    <property type="nucleotide sequence ID" value="NZ_AP018795.1"/>
</dbReference>
<dbReference type="AlphaFoldDB" id="A0A2Z6IM85"/>
<organism evidence="1 2">
    <name type="scientific">Acidithiobacillus ferridurans</name>
    <dbReference type="NCBI Taxonomy" id="1232575"/>
    <lineage>
        <taxon>Bacteria</taxon>
        <taxon>Pseudomonadati</taxon>
        <taxon>Pseudomonadota</taxon>
        <taxon>Acidithiobacillia</taxon>
        <taxon>Acidithiobacillales</taxon>
        <taxon>Acidithiobacillaceae</taxon>
        <taxon>Acidithiobacillus</taxon>
    </lineage>
</organism>
<dbReference type="EMBL" id="AP018795">
    <property type="protein sequence ID" value="BBF65827.1"/>
    <property type="molecule type" value="Genomic_DNA"/>
</dbReference>
<accession>A0A2Z6IM85</accession>
<name>A0A2Z6IM85_ACIFI</name>
<protein>
    <submittedName>
        <fullName evidence="1">Uncharacterized protein</fullName>
    </submittedName>
</protein>
<dbReference type="KEGG" id="afj:AFERRID_20450"/>
<evidence type="ECO:0000313" key="2">
    <source>
        <dbReference type="Proteomes" id="UP000280188"/>
    </source>
</evidence>
<dbReference type="Proteomes" id="UP000280188">
    <property type="component" value="Chromosome"/>
</dbReference>
<keyword evidence="2" id="KW-1185">Reference proteome</keyword>